<dbReference type="HOGENOM" id="CLU_000384_33_2_1"/>
<dbReference type="CDD" id="cd09274">
    <property type="entry name" value="RNase_HI_RT_Ty3"/>
    <property type="match status" value="1"/>
</dbReference>
<dbReference type="OMA" id="WFANFAN"/>
<comment type="similarity">
    <text evidence="1">Belongs to the beta type-B retroviral polymerase family. HERV class-II K(HML-2) pol subfamily.</text>
</comment>
<dbReference type="Pfam" id="PF17921">
    <property type="entry name" value="Integrase_H2C2"/>
    <property type="match status" value="1"/>
</dbReference>
<dbReference type="GO" id="GO:0003964">
    <property type="term" value="F:RNA-directed DNA polymerase activity"/>
    <property type="evidence" value="ECO:0007669"/>
    <property type="project" value="UniProtKB-KW"/>
</dbReference>
<dbReference type="PANTHER" id="PTHR37984:SF5">
    <property type="entry name" value="PROTEIN NYNRIN-LIKE"/>
    <property type="match status" value="1"/>
</dbReference>
<reference evidence="13" key="3">
    <citation type="submission" date="2025-09" db="UniProtKB">
        <authorList>
            <consortium name="Ensembl"/>
        </authorList>
    </citation>
    <scope>IDENTIFICATION</scope>
</reference>
<organism evidence="13 14">
    <name type="scientific">Latimeria chalumnae</name>
    <name type="common">Coelacanth</name>
    <dbReference type="NCBI Taxonomy" id="7897"/>
    <lineage>
        <taxon>Eukaryota</taxon>
        <taxon>Metazoa</taxon>
        <taxon>Chordata</taxon>
        <taxon>Craniata</taxon>
        <taxon>Vertebrata</taxon>
        <taxon>Euteleostomi</taxon>
        <taxon>Coelacanthiformes</taxon>
        <taxon>Coelacanthidae</taxon>
        <taxon>Latimeria</taxon>
    </lineage>
</organism>
<accession>H3AVT4</accession>
<dbReference type="Proteomes" id="UP000008672">
    <property type="component" value="Unassembled WGS sequence"/>
</dbReference>
<sequence>CDYLRLNQVTCRDAFPLPRVEESLDALGQAFFSTLDLTSGYFQVAVDESDQAKTAVTTPFGLYEWTRMPFGLCNAPATFQRLMQRVLGDFVFEILLIYLDDIIIYSSDFDSHLSRLDKVFTRVEQHGLKLKPAKCYLLQKGTDQDKTSVLDGWPTPKSVQDVRRLLGFMSYYKRFVPNFAQLAAPLHGLLRVPKKSSKGIKNVRLHFKRLLTTPPVLAYPDFSLPFIFYTDASKRGLGAVLVQVQEGRERIVAYASLGLCPAKRNDKNYSAFKLELLGLKWAVTVKFRDYLMCSKCVVYMDHNSLKYLVTANLSAAEHRWAAQLADYDLELCGLDRARDKGRESLLVYSSESLKNLQEQDPVCGCILIYYSSGRRPSAKEVQKESKEVQKLLNQWPKFSILQGVLYRAILDPRDNEKIWQLVVPQVLQKETFRAKRDHAGHFSWKCTLDTMQQCYYWPTLAKDVKNWTEQCKRCALAKDIMPRTRTRLVCMNFSAPLEALAMDYTVLEKTTDGYENVLVLTDMFMRFTIAVPTQNQTAITTAEALI</sequence>
<evidence type="ECO:0000256" key="1">
    <source>
        <dbReference type="ARBA" id="ARBA00010879"/>
    </source>
</evidence>
<dbReference type="GO" id="GO:0015074">
    <property type="term" value="P:DNA integration"/>
    <property type="evidence" value="ECO:0007669"/>
    <property type="project" value="InterPro"/>
</dbReference>
<reference evidence="13" key="2">
    <citation type="submission" date="2025-08" db="UniProtKB">
        <authorList>
            <consortium name="Ensembl"/>
        </authorList>
    </citation>
    <scope>IDENTIFICATION</scope>
</reference>
<feature type="domain" description="Reverse transcriptase" evidence="11">
    <location>
        <begin position="1"/>
        <end position="170"/>
    </location>
</feature>
<evidence type="ECO:0000256" key="10">
    <source>
        <dbReference type="ARBA" id="ARBA00039658"/>
    </source>
</evidence>
<dbReference type="EMBL" id="AFYH01102075">
    <property type="status" value="NOT_ANNOTATED_CDS"/>
    <property type="molecule type" value="Genomic_DNA"/>
</dbReference>
<dbReference type="InterPro" id="IPR001584">
    <property type="entry name" value="Integrase_cat-core"/>
</dbReference>
<dbReference type="STRING" id="7897.ENSLACP00000013755"/>
<dbReference type="PANTHER" id="PTHR37984">
    <property type="entry name" value="PROTEIN CBG26694"/>
    <property type="match status" value="1"/>
</dbReference>
<evidence type="ECO:0000256" key="8">
    <source>
        <dbReference type="ARBA" id="ARBA00022801"/>
    </source>
</evidence>
<proteinExistence type="inferred from homology"/>
<keyword evidence="4" id="KW-0808">Transferase</keyword>
<dbReference type="PROSITE" id="PS50878">
    <property type="entry name" value="RT_POL"/>
    <property type="match status" value="1"/>
</dbReference>
<evidence type="ECO:0000256" key="5">
    <source>
        <dbReference type="ARBA" id="ARBA00022695"/>
    </source>
</evidence>
<dbReference type="CDD" id="cd01647">
    <property type="entry name" value="RT_LTR"/>
    <property type="match status" value="1"/>
</dbReference>
<keyword evidence="3" id="KW-0645">Protease</keyword>
<evidence type="ECO:0000256" key="4">
    <source>
        <dbReference type="ARBA" id="ARBA00022679"/>
    </source>
</evidence>
<keyword evidence="8" id="KW-0378">Hydrolase</keyword>
<dbReference type="Gene3D" id="1.10.340.70">
    <property type="match status" value="1"/>
</dbReference>
<dbReference type="InParanoid" id="H3AVT4"/>
<evidence type="ECO:0000256" key="9">
    <source>
        <dbReference type="ARBA" id="ARBA00022918"/>
    </source>
</evidence>
<reference evidence="14" key="1">
    <citation type="submission" date="2011-08" db="EMBL/GenBank/DDBJ databases">
        <title>The draft genome of Latimeria chalumnae.</title>
        <authorList>
            <person name="Di Palma F."/>
            <person name="Alfoldi J."/>
            <person name="Johnson J."/>
            <person name="Berlin A."/>
            <person name="Gnerre S."/>
            <person name="Jaffe D."/>
            <person name="MacCallum I."/>
            <person name="Young S."/>
            <person name="Walker B.J."/>
            <person name="Lander E."/>
            <person name="Lindblad-Toh K."/>
        </authorList>
    </citation>
    <scope>NUCLEOTIDE SEQUENCE [LARGE SCALE GENOMIC DNA]</scope>
    <source>
        <strain evidence="14">Wild caught</strain>
    </source>
</reference>
<dbReference type="InterPro" id="IPR043128">
    <property type="entry name" value="Rev_trsase/Diguanyl_cyclase"/>
</dbReference>
<dbReference type="EC" id="3.1.26.4" evidence="2"/>
<evidence type="ECO:0000313" key="13">
    <source>
        <dbReference type="Ensembl" id="ENSLACP00000013755.1"/>
    </source>
</evidence>
<dbReference type="eggNOG" id="KOG0017">
    <property type="taxonomic scope" value="Eukaryota"/>
</dbReference>
<dbReference type="GeneTree" id="ENSGT01100000263500"/>
<protein>
    <recommendedName>
        <fullName evidence="10">Gypsy retrotransposon integrase-like protein 1</fullName>
        <ecNumber evidence="2">3.1.26.4</ecNumber>
    </recommendedName>
</protein>
<dbReference type="FunFam" id="3.10.10.10:FF:000007">
    <property type="entry name" value="Retrovirus-related Pol polyprotein from transposon 17.6-like Protein"/>
    <property type="match status" value="1"/>
</dbReference>
<feature type="domain" description="Integrase catalytic" evidence="12">
    <location>
        <begin position="492"/>
        <end position="546"/>
    </location>
</feature>
<evidence type="ECO:0000256" key="2">
    <source>
        <dbReference type="ARBA" id="ARBA00012180"/>
    </source>
</evidence>
<dbReference type="GO" id="GO:0004523">
    <property type="term" value="F:RNA-DNA hybrid ribonuclease activity"/>
    <property type="evidence" value="ECO:0007669"/>
    <property type="project" value="UniProtKB-EC"/>
</dbReference>
<dbReference type="GO" id="GO:0006508">
    <property type="term" value="P:proteolysis"/>
    <property type="evidence" value="ECO:0007669"/>
    <property type="project" value="UniProtKB-KW"/>
</dbReference>
<evidence type="ECO:0000259" key="12">
    <source>
        <dbReference type="PROSITE" id="PS50994"/>
    </source>
</evidence>
<name>H3AVT4_LATCH</name>
<dbReference type="InterPro" id="IPR000477">
    <property type="entry name" value="RT_dom"/>
</dbReference>
<keyword evidence="14" id="KW-1185">Reference proteome</keyword>
<dbReference type="Gene3D" id="3.30.70.270">
    <property type="match status" value="2"/>
</dbReference>
<dbReference type="InterPro" id="IPR043502">
    <property type="entry name" value="DNA/RNA_pol_sf"/>
</dbReference>
<dbReference type="InterPro" id="IPR050951">
    <property type="entry name" value="Retrovirus_Pol_polyprotein"/>
</dbReference>
<dbReference type="Ensembl" id="ENSLACT00000013852.1">
    <property type="protein sequence ID" value="ENSLACP00000013755.1"/>
    <property type="gene ID" value="ENSLACG00000012109.1"/>
</dbReference>
<dbReference type="SUPFAM" id="SSF56672">
    <property type="entry name" value="DNA/RNA polymerases"/>
    <property type="match status" value="1"/>
</dbReference>
<keyword evidence="6" id="KW-0540">Nuclease</keyword>
<dbReference type="GO" id="GO:0008233">
    <property type="term" value="F:peptidase activity"/>
    <property type="evidence" value="ECO:0007669"/>
    <property type="project" value="UniProtKB-KW"/>
</dbReference>
<evidence type="ECO:0000256" key="7">
    <source>
        <dbReference type="ARBA" id="ARBA00022759"/>
    </source>
</evidence>
<dbReference type="AlphaFoldDB" id="H3AVT4"/>
<keyword evidence="7" id="KW-0255">Endonuclease</keyword>
<keyword evidence="9" id="KW-0695">RNA-directed DNA polymerase</keyword>
<dbReference type="Pfam" id="PF00078">
    <property type="entry name" value="RVT_1"/>
    <property type="match status" value="1"/>
</dbReference>
<evidence type="ECO:0000256" key="6">
    <source>
        <dbReference type="ARBA" id="ARBA00022722"/>
    </source>
</evidence>
<dbReference type="InterPro" id="IPR041588">
    <property type="entry name" value="Integrase_H2C2"/>
</dbReference>
<evidence type="ECO:0000259" key="11">
    <source>
        <dbReference type="PROSITE" id="PS50878"/>
    </source>
</evidence>
<evidence type="ECO:0000256" key="3">
    <source>
        <dbReference type="ARBA" id="ARBA00022670"/>
    </source>
</evidence>
<dbReference type="InterPro" id="IPR041373">
    <property type="entry name" value="RT_RNaseH"/>
</dbReference>
<evidence type="ECO:0000313" key="14">
    <source>
        <dbReference type="Proteomes" id="UP000008672"/>
    </source>
</evidence>
<dbReference type="Pfam" id="PF17917">
    <property type="entry name" value="RT_RNaseH"/>
    <property type="match status" value="1"/>
</dbReference>
<dbReference type="FunFam" id="3.30.70.270:FF:000020">
    <property type="entry name" value="Transposon Tf2-6 polyprotein-like Protein"/>
    <property type="match status" value="1"/>
</dbReference>
<dbReference type="PROSITE" id="PS50994">
    <property type="entry name" value="INTEGRASE"/>
    <property type="match status" value="1"/>
</dbReference>
<keyword evidence="5" id="KW-0548">Nucleotidyltransferase</keyword>
<dbReference type="FunFam" id="3.10.20.370:FF:000001">
    <property type="entry name" value="Retrovirus-related Pol polyprotein from transposon 17.6-like protein"/>
    <property type="match status" value="1"/>
</dbReference>
<dbReference type="FunFam" id="1.10.340.70:FF:000001">
    <property type="entry name" value="Retrovirus-related Pol polyprotein from transposon gypsy-like Protein"/>
    <property type="match status" value="1"/>
</dbReference>